<organism evidence="1">
    <name type="scientific">Aspergillus niger</name>
    <dbReference type="NCBI Taxonomy" id="5061"/>
    <lineage>
        <taxon>Eukaryota</taxon>
        <taxon>Fungi</taxon>
        <taxon>Dikarya</taxon>
        <taxon>Ascomycota</taxon>
        <taxon>Pezizomycotina</taxon>
        <taxon>Eurotiomycetes</taxon>
        <taxon>Eurotiomycetidae</taxon>
        <taxon>Eurotiales</taxon>
        <taxon>Aspergillaceae</taxon>
        <taxon>Aspergillus</taxon>
        <taxon>Aspergillus subgen. Circumdati</taxon>
    </lineage>
</organism>
<dbReference type="KEGG" id="ang:An02g05570"/>
<protein>
    <submittedName>
        <fullName evidence="1">Uncharacterized protein</fullName>
    </submittedName>
</protein>
<accession>A0AAJ8BXE8</accession>
<dbReference type="Gene3D" id="3.40.50.720">
    <property type="entry name" value="NAD(P)-binding Rossmann-like Domain"/>
    <property type="match status" value="1"/>
</dbReference>
<reference evidence="1" key="1">
    <citation type="submission" date="2025-02" db="EMBL/GenBank/DDBJ databases">
        <authorList>
            <consortium name="NCBI Genome Project"/>
        </authorList>
    </citation>
    <scope>NUCLEOTIDE SEQUENCE</scope>
</reference>
<reference evidence="1" key="2">
    <citation type="submission" date="2025-08" db="UniProtKB">
        <authorList>
            <consortium name="RefSeq"/>
        </authorList>
    </citation>
    <scope>IDENTIFICATION</scope>
</reference>
<sequence length="173" mass="18802">MDFPGCNAIQLAAAAGCNVRATAPGKKFDYEHGLRASQVIDKYSTRAKEELLEILKKPEQTNLLGAIDTEETDISTAICKAVVGNRPVASASASHVPDANVVKDHEICYKIFKEFLPKALSEKSYVVAPSPVYPPKISHLLATVEDAQKKVVTPVHCPYGVEEIWKAEVVAIK</sequence>
<proteinExistence type="predicted"/>
<evidence type="ECO:0000313" key="1">
    <source>
        <dbReference type="RefSeq" id="XP_059605147.1"/>
    </source>
</evidence>
<dbReference type="GeneID" id="84590335"/>
<name>A0AAJ8BXE8_ASPNG</name>
<gene>
    <name evidence="1" type="ORF">An02g05570</name>
</gene>
<dbReference type="VEuPathDB" id="FungiDB:An02g05570"/>
<dbReference type="RefSeq" id="XP_059605147.1">
    <property type="nucleotide sequence ID" value="XM_059746311.1"/>
</dbReference>
<dbReference type="AlphaFoldDB" id="A0AAJ8BXE8"/>